<proteinExistence type="predicted"/>
<dbReference type="EMBL" id="CP134536">
    <property type="protein sequence ID" value="WNH12563.1"/>
    <property type="molecule type" value="Genomic_DNA"/>
</dbReference>
<organism evidence="1 2">
    <name type="scientific">Thalassobellus suaedae</name>
    <dbReference type="NCBI Taxonomy" id="3074124"/>
    <lineage>
        <taxon>Bacteria</taxon>
        <taxon>Pseudomonadati</taxon>
        <taxon>Bacteroidota</taxon>
        <taxon>Flavobacteriia</taxon>
        <taxon>Flavobacteriales</taxon>
        <taxon>Flavobacteriaceae</taxon>
        <taxon>Thalassobellus</taxon>
    </lineage>
</organism>
<protein>
    <submittedName>
        <fullName evidence="1">Uncharacterized protein</fullName>
    </submittedName>
</protein>
<evidence type="ECO:0000313" key="2">
    <source>
        <dbReference type="Proteomes" id="UP001303407"/>
    </source>
</evidence>
<reference evidence="1 2" key="1">
    <citation type="submission" date="2023-09" db="EMBL/GenBank/DDBJ databases">
        <title>Thalassobella suaedae gen. nov., sp. nov., a marine bacterium of the family Flavobacteriaceae isolated from a halophyte Suaeda japonica.</title>
        <authorList>
            <person name="Lee S.Y."/>
            <person name="Hwang C.Y."/>
        </authorList>
    </citation>
    <scope>NUCLEOTIDE SEQUENCE [LARGE SCALE GENOMIC DNA]</scope>
    <source>
        <strain evidence="1 2">HL-DH10</strain>
    </source>
</reference>
<evidence type="ECO:0000313" key="1">
    <source>
        <dbReference type="EMBL" id="WNH12563.1"/>
    </source>
</evidence>
<gene>
    <name evidence="1" type="ORF">RHP49_16950</name>
</gene>
<sequence>MTKQEIRKQLSLYFLQELRNVMKDDPSIEVVNIQLCLVRDPNYNKVGSFRINLLTKPATL</sequence>
<name>A0ABY9Y3V6_9FLAO</name>
<keyword evidence="2" id="KW-1185">Reference proteome</keyword>
<dbReference type="RefSeq" id="WP_415862544.1">
    <property type="nucleotide sequence ID" value="NZ_CP134536.1"/>
</dbReference>
<accession>A0ABY9Y3V6</accession>
<dbReference type="Proteomes" id="UP001303407">
    <property type="component" value="Chromosome"/>
</dbReference>